<feature type="region of interest" description="Disordered" evidence="1">
    <location>
        <begin position="31"/>
        <end position="106"/>
    </location>
</feature>
<gene>
    <name evidence="2" type="ORF">TWF696_009926</name>
</gene>
<dbReference type="EMBL" id="JAVHNQ010000003">
    <property type="protein sequence ID" value="KAK6353192.1"/>
    <property type="molecule type" value="Genomic_DNA"/>
</dbReference>
<name>A0AAV9V2P4_9PEZI</name>
<accession>A0AAV9V2P4</accession>
<sequence length="106" mass="12290">MDEKSKSLFLRTIAASTCVSMGGIRRYREDWRGRGRRESENTGEILRFEAGGNDRSHTEELRGQRLGSQESAWKNKSSSSSSSTQERKERKRKTIMEKGMEREMKK</sequence>
<evidence type="ECO:0000313" key="3">
    <source>
        <dbReference type="Proteomes" id="UP001375240"/>
    </source>
</evidence>
<proteinExistence type="predicted"/>
<evidence type="ECO:0000313" key="2">
    <source>
        <dbReference type="EMBL" id="KAK6353192.1"/>
    </source>
</evidence>
<comment type="caution">
    <text evidence="2">The sequence shown here is derived from an EMBL/GenBank/DDBJ whole genome shotgun (WGS) entry which is preliminary data.</text>
</comment>
<dbReference type="AlphaFoldDB" id="A0AAV9V2P4"/>
<keyword evidence="3" id="KW-1185">Reference proteome</keyword>
<feature type="compositionally biased region" description="Basic and acidic residues" evidence="1">
    <location>
        <begin position="52"/>
        <end position="63"/>
    </location>
</feature>
<protein>
    <submittedName>
        <fullName evidence="2">Uncharacterized protein</fullName>
    </submittedName>
</protein>
<feature type="compositionally biased region" description="Basic and acidic residues" evidence="1">
    <location>
        <begin position="31"/>
        <end position="40"/>
    </location>
</feature>
<feature type="compositionally biased region" description="Polar residues" evidence="1">
    <location>
        <begin position="66"/>
        <end position="76"/>
    </location>
</feature>
<feature type="compositionally biased region" description="Basic and acidic residues" evidence="1">
    <location>
        <begin position="94"/>
        <end position="106"/>
    </location>
</feature>
<evidence type="ECO:0000256" key="1">
    <source>
        <dbReference type="SAM" id="MobiDB-lite"/>
    </source>
</evidence>
<organism evidence="2 3">
    <name type="scientific">Orbilia brochopaga</name>
    <dbReference type="NCBI Taxonomy" id="3140254"/>
    <lineage>
        <taxon>Eukaryota</taxon>
        <taxon>Fungi</taxon>
        <taxon>Dikarya</taxon>
        <taxon>Ascomycota</taxon>
        <taxon>Pezizomycotina</taxon>
        <taxon>Orbiliomycetes</taxon>
        <taxon>Orbiliales</taxon>
        <taxon>Orbiliaceae</taxon>
        <taxon>Orbilia</taxon>
    </lineage>
</organism>
<dbReference type="Proteomes" id="UP001375240">
    <property type="component" value="Unassembled WGS sequence"/>
</dbReference>
<reference evidence="2 3" key="1">
    <citation type="submission" date="2019-10" db="EMBL/GenBank/DDBJ databases">
        <authorList>
            <person name="Palmer J.M."/>
        </authorList>
    </citation>
    <scope>NUCLEOTIDE SEQUENCE [LARGE SCALE GENOMIC DNA]</scope>
    <source>
        <strain evidence="2 3">TWF696</strain>
    </source>
</reference>